<accession>R7TBJ8</accession>
<gene>
    <name evidence="2" type="ORF">CAPTEDRAFT_223978</name>
</gene>
<evidence type="ECO:0000256" key="1">
    <source>
        <dbReference type="SAM" id="SignalP"/>
    </source>
</evidence>
<dbReference type="EMBL" id="AMQN01013969">
    <property type="status" value="NOT_ANNOTATED_CDS"/>
    <property type="molecule type" value="Genomic_DNA"/>
</dbReference>
<dbReference type="Gene3D" id="3.10.310.50">
    <property type="match status" value="1"/>
</dbReference>
<evidence type="ECO:0000313" key="3">
    <source>
        <dbReference type="EnsemblMetazoa" id="CapteP223978"/>
    </source>
</evidence>
<proteinExistence type="predicted"/>
<evidence type="ECO:0000313" key="4">
    <source>
        <dbReference type="Proteomes" id="UP000014760"/>
    </source>
</evidence>
<organism evidence="2">
    <name type="scientific">Capitella teleta</name>
    <name type="common">Polychaete worm</name>
    <dbReference type="NCBI Taxonomy" id="283909"/>
    <lineage>
        <taxon>Eukaryota</taxon>
        <taxon>Metazoa</taxon>
        <taxon>Spiralia</taxon>
        <taxon>Lophotrochozoa</taxon>
        <taxon>Annelida</taxon>
        <taxon>Polychaeta</taxon>
        <taxon>Sedentaria</taxon>
        <taxon>Scolecida</taxon>
        <taxon>Capitellidae</taxon>
        <taxon>Capitella</taxon>
    </lineage>
</organism>
<reference evidence="4" key="1">
    <citation type="submission" date="2012-12" db="EMBL/GenBank/DDBJ databases">
        <authorList>
            <person name="Hellsten U."/>
            <person name="Grimwood J."/>
            <person name="Chapman J.A."/>
            <person name="Shapiro H."/>
            <person name="Aerts A."/>
            <person name="Otillar R.P."/>
            <person name="Terry A.Y."/>
            <person name="Boore J.L."/>
            <person name="Simakov O."/>
            <person name="Marletaz F."/>
            <person name="Cho S.-J."/>
            <person name="Edsinger-Gonzales E."/>
            <person name="Havlak P."/>
            <person name="Kuo D.-H."/>
            <person name="Larsson T."/>
            <person name="Lv J."/>
            <person name="Arendt D."/>
            <person name="Savage R."/>
            <person name="Osoegawa K."/>
            <person name="de Jong P."/>
            <person name="Lindberg D.R."/>
            <person name="Seaver E.C."/>
            <person name="Weisblat D.A."/>
            <person name="Putnam N.H."/>
            <person name="Grigoriev I.V."/>
            <person name="Rokhsar D.S."/>
        </authorList>
    </citation>
    <scope>NUCLEOTIDE SEQUENCE</scope>
    <source>
        <strain evidence="4">I ESC-2004</strain>
    </source>
</reference>
<dbReference type="GO" id="GO:0005892">
    <property type="term" value="C:acetylcholine-gated channel complex"/>
    <property type="evidence" value="ECO:0007669"/>
    <property type="project" value="InterPro"/>
</dbReference>
<dbReference type="AlphaFoldDB" id="R7TBJ8"/>
<evidence type="ECO:0000313" key="2">
    <source>
        <dbReference type="EMBL" id="ELT91113.1"/>
    </source>
</evidence>
<feature type="signal peptide" evidence="1">
    <location>
        <begin position="1"/>
        <end position="25"/>
    </location>
</feature>
<dbReference type="HOGENOM" id="CLU_431000_0_0_1"/>
<dbReference type="Proteomes" id="UP000014760">
    <property type="component" value="Unassembled WGS sequence"/>
</dbReference>
<dbReference type="OrthoDB" id="8062037at2759"/>
<name>R7TBJ8_CAPTE</name>
<dbReference type="Pfam" id="PF17175">
    <property type="entry name" value="MOLO1"/>
    <property type="match status" value="1"/>
</dbReference>
<keyword evidence="1" id="KW-0732">Signal</keyword>
<dbReference type="EnsemblMetazoa" id="CapteT223978">
    <property type="protein sequence ID" value="CapteP223978"/>
    <property type="gene ID" value="CapteG223978"/>
</dbReference>
<keyword evidence="4" id="KW-1185">Reference proteome</keyword>
<dbReference type="PANTHER" id="PTHR33748:SF5">
    <property type="entry name" value="GROUND-LIKE DOMAIN-CONTAINING PROTEIN"/>
    <property type="match status" value="1"/>
</dbReference>
<protein>
    <submittedName>
        <fullName evidence="2 3">Uncharacterized protein</fullName>
    </submittedName>
</protein>
<reference evidence="3" key="3">
    <citation type="submission" date="2015-06" db="UniProtKB">
        <authorList>
            <consortium name="EnsemblMetazoa"/>
        </authorList>
    </citation>
    <scope>IDENTIFICATION</scope>
</reference>
<dbReference type="EMBL" id="KB310640">
    <property type="protein sequence ID" value="ELT91113.1"/>
    <property type="molecule type" value="Genomic_DNA"/>
</dbReference>
<reference evidence="2 4" key="2">
    <citation type="journal article" date="2013" name="Nature">
        <title>Insights into bilaterian evolution from three spiralian genomes.</title>
        <authorList>
            <person name="Simakov O."/>
            <person name="Marletaz F."/>
            <person name="Cho S.J."/>
            <person name="Edsinger-Gonzales E."/>
            <person name="Havlak P."/>
            <person name="Hellsten U."/>
            <person name="Kuo D.H."/>
            <person name="Larsson T."/>
            <person name="Lv J."/>
            <person name="Arendt D."/>
            <person name="Savage R."/>
            <person name="Osoegawa K."/>
            <person name="de Jong P."/>
            <person name="Grimwood J."/>
            <person name="Chapman J.A."/>
            <person name="Shapiro H."/>
            <person name="Aerts A."/>
            <person name="Otillar R.P."/>
            <person name="Terry A.Y."/>
            <person name="Boore J.L."/>
            <person name="Grigoriev I.V."/>
            <person name="Lindberg D.R."/>
            <person name="Seaver E.C."/>
            <person name="Weisblat D.A."/>
            <person name="Putnam N.H."/>
            <person name="Rokhsar D.S."/>
        </authorList>
    </citation>
    <scope>NUCLEOTIDE SEQUENCE</scope>
    <source>
        <strain evidence="2 4">I ESC-2004</strain>
    </source>
</reference>
<dbReference type="PANTHER" id="PTHR33748">
    <property type="entry name" value="PROTEIN CBG04600"/>
    <property type="match status" value="1"/>
</dbReference>
<dbReference type="InterPro" id="IPR033438">
    <property type="entry name" value="MOLO1"/>
</dbReference>
<sequence length="635" mass="69949">MTWRLGRWTYVVITIFLSTETVAVGWNVHNYPDSPENVELCGRNVSSEHVSHVCDPDGVITPLEASEIDELAQKTCAQTTCDCADCGSNCAGVHISVAVVSEFGIKKGESAKREAQYWARELRTNRWKYGACADDDVVIVLSKDNKRAYTSTGSKVREILTDACVSTIFYEARRYFEVCQFGQGLGYMTLRYTESLIGGQCSSSRGGVIDALCNKPAPSQPKTTTLRHLEKENSEEQNVESLGSIFLIVLGVGSSLVGVCACCYAKLTGKCCFKGGRSIKSRYAPTTSYHPTSGGGYGGGSEVKVGGGGGGGGTRSSRPAPIIMMTTVTIVVEAVEETGEAGIAEEVVLAGEGVVEEAGVLLVEVIAEEEEEEEEGRLFVKYLSINSIGLDVFDLISLLFNSEANNAFKQNIRSDWGHERSATESFDLPQDQSIIGSTALHMQLTSTATDNTGATQLDQLPFSTVHTSSELRLSLREKLPESRPIRTVSNVDATEVSPFDIAELQETFEKSCQSLIEGKCGDRLDSFVDAKQLWEERRAHVVRVLEKRRLKEAKEREKREKETEGCAECRVIYERWGSEQKYLIWLRNQSRKRFWFAETEEYAIIAGADNRVAMGTGEMCGPLFKNEVESLCMYN</sequence>
<feature type="chain" id="PRO_5008786842" evidence="1">
    <location>
        <begin position="26"/>
        <end position="635"/>
    </location>
</feature>